<feature type="compositionally biased region" description="Low complexity" evidence="4">
    <location>
        <begin position="403"/>
        <end position="419"/>
    </location>
</feature>
<dbReference type="GO" id="GO:0046599">
    <property type="term" value="P:regulation of centriole replication"/>
    <property type="evidence" value="ECO:0007669"/>
    <property type="project" value="TreeGrafter"/>
</dbReference>
<evidence type="ECO:0000256" key="2">
    <source>
        <dbReference type="ARBA" id="ARBA00022490"/>
    </source>
</evidence>
<feature type="region of interest" description="Disordered" evidence="4">
    <location>
        <begin position="402"/>
        <end position="434"/>
    </location>
</feature>
<feature type="compositionally biased region" description="Low complexity" evidence="4">
    <location>
        <begin position="577"/>
        <end position="592"/>
    </location>
</feature>
<dbReference type="AlphaFoldDB" id="A0A9N7TQK7"/>
<feature type="compositionally biased region" description="Polar residues" evidence="4">
    <location>
        <begin position="208"/>
        <end position="219"/>
    </location>
</feature>
<comment type="subcellular location">
    <subcellularLocation>
        <location evidence="1">Cytoplasm</location>
        <location evidence="1">Cytoskeleton</location>
        <location evidence="1">Microtubule organizing center</location>
        <location evidence="1">Centrosome</location>
    </subcellularLocation>
</comment>
<keyword evidence="2" id="KW-0963">Cytoplasm</keyword>
<organism evidence="6 7">
    <name type="scientific">Pleuronectes platessa</name>
    <name type="common">European plaice</name>
    <dbReference type="NCBI Taxonomy" id="8262"/>
    <lineage>
        <taxon>Eukaryota</taxon>
        <taxon>Metazoa</taxon>
        <taxon>Chordata</taxon>
        <taxon>Craniata</taxon>
        <taxon>Vertebrata</taxon>
        <taxon>Euteleostomi</taxon>
        <taxon>Actinopterygii</taxon>
        <taxon>Neopterygii</taxon>
        <taxon>Teleostei</taxon>
        <taxon>Neoteleostei</taxon>
        <taxon>Acanthomorphata</taxon>
        <taxon>Carangaria</taxon>
        <taxon>Pleuronectiformes</taxon>
        <taxon>Pleuronectoidei</taxon>
        <taxon>Pleuronectidae</taxon>
        <taxon>Pleuronectes</taxon>
    </lineage>
</organism>
<dbReference type="GO" id="GO:0008017">
    <property type="term" value="F:microtubule binding"/>
    <property type="evidence" value="ECO:0007669"/>
    <property type="project" value="TreeGrafter"/>
</dbReference>
<feature type="region of interest" description="Disordered" evidence="4">
    <location>
        <begin position="289"/>
        <end position="359"/>
    </location>
</feature>
<proteinExistence type="predicted"/>
<dbReference type="GO" id="GO:0005814">
    <property type="term" value="C:centriole"/>
    <property type="evidence" value="ECO:0007669"/>
    <property type="project" value="TreeGrafter"/>
</dbReference>
<dbReference type="InterPro" id="IPR029299">
    <property type="entry name" value="ALMS_motif"/>
</dbReference>
<feature type="compositionally biased region" description="Polar residues" evidence="4">
    <location>
        <begin position="543"/>
        <end position="554"/>
    </location>
</feature>
<keyword evidence="3" id="KW-0206">Cytoskeleton</keyword>
<feature type="compositionally biased region" description="Polar residues" evidence="4">
    <location>
        <begin position="230"/>
        <end position="251"/>
    </location>
</feature>
<dbReference type="Proteomes" id="UP001153269">
    <property type="component" value="Unassembled WGS sequence"/>
</dbReference>
<evidence type="ECO:0000259" key="5">
    <source>
        <dbReference type="Pfam" id="PF15309"/>
    </source>
</evidence>
<gene>
    <name evidence="6" type="ORF">PLEPLA_LOCUS4455</name>
</gene>
<feature type="region of interest" description="Disordered" evidence="4">
    <location>
        <begin position="1"/>
        <end position="21"/>
    </location>
</feature>
<feature type="compositionally biased region" description="Polar residues" evidence="4">
    <location>
        <begin position="324"/>
        <end position="359"/>
    </location>
</feature>
<name>A0A9N7TQK7_PLEPL</name>
<feature type="region of interest" description="Disordered" evidence="4">
    <location>
        <begin position="515"/>
        <end position="563"/>
    </location>
</feature>
<feature type="domain" description="ALMS motif" evidence="5">
    <location>
        <begin position="782"/>
        <end position="904"/>
    </location>
</feature>
<dbReference type="Pfam" id="PF15309">
    <property type="entry name" value="ALMS_motif"/>
    <property type="match status" value="1"/>
</dbReference>
<reference evidence="6" key="1">
    <citation type="submission" date="2020-03" db="EMBL/GenBank/DDBJ databases">
        <authorList>
            <person name="Weist P."/>
        </authorList>
    </citation>
    <scope>NUCLEOTIDE SEQUENCE</scope>
</reference>
<sequence length="907" mass="99730">MSLRRPAAHQRRAPGWRKSGDESCWESLISEGEHLPRVSHPPCTRRRPQSAIEGRQLDGWLEHLQMMQSDPLRAPVHDHVPVFNARTTSMATLDREPAGRTWRPRGIPSYSRASSSCGSPSWCESSLGSQESLRTGVFPSSERRGSCERVHIMQAPRKEQAQLSCVAPVKIGWLPIQRRVMMVADACQNQNQLLDPAAGQVKLKQSITPTFQKNRTSPKVQDGEVEGTHADTSPSGAKTSQQTADQGSPVTRQVPEKQSCPPNEGCRPLGWKALRRGWNTVRASAFPGHSRSIELPSGTSSDPNGKSPPMKTTSVQPLKYSPLHRTTSTEPSRPQTLTQGTNGAETYKPHTSSYRTNSVQPIRATAPLLRSNSSSQPAHIQTSSAVTTLIPQNKAGFSSITISSRKVSRSNSLPSSSRSYLCGSPPPTLQPMDPNSRHFTVQRKATIVKVTEQRVMSIPAPSTKSVDMPPASQGLDTVVQRRKATIIKVTEHRESYSPAKVGSAARLPGYRHSYTEGGYQDSNTWDQGNLSGPSYRHMDSTKKPNLSLTPNPATSDLERNGGSLHRSTLSLFVSSPPAIASPAPSEISPKAAGQRSGRPHRPRSCYGNVFGHTEPSRENVTQPPARKLSFGLPQETGTNPVNHNSRFISPGLAAREAGQLVAHTLTPKRSEEERVAAPEAAARRASPCLTLIQAPDPNSDQSPQEVLALNAAAVIANIKLQRQLSKKKTPNGNPAKDSTSTLQGNTETSMKTHPDRSPVRRHNTPHAAVVPLSVDHETSRRTVSLQEALQRSRPDFIRRSQGRLQELERRSQERKRRAGSVTSRSGVANRQRRAHSVQSTSVKDNPVKLRDRVINGKVPQLGSKRRFAEVKRKKDEEKNREVCLTNRQRVELFKKKLLDQILQRSSS</sequence>
<dbReference type="GO" id="GO:0005829">
    <property type="term" value="C:cytosol"/>
    <property type="evidence" value="ECO:0007669"/>
    <property type="project" value="TreeGrafter"/>
</dbReference>
<dbReference type="PANTHER" id="PTHR21553:SF24">
    <property type="entry name" value="(E2-INDEPENDENT) E3 UBIQUITIN-CONJUGATING ENZYME FATS"/>
    <property type="match status" value="1"/>
</dbReference>
<dbReference type="GO" id="GO:0005813">
    <property type="term" value="C:centrosome"/>
    <property type="evidence" value="ECO:0007669"/>
    <property type="project" value="UniProtKB-SubCell"/>
</dbReference>
<dbReference type="EMBL" id="CADEAL010000224">
    <property type="protein sequence ID" value="CAB1416664.1"/>
    <property type="molecule type" value="Genomic_DNA"/>
</dbReference>
<evidence type="ECO:0000256" key="3">
    <source>
        <dbReference type="ARBA" id="ARBA00023212"/>
    </source>
</evidence>
<feature type="region of interest" description="Disordered" evidence="4">
    <location>
        <begin position="208"/>
        <end position="270"/>
    </location>
</feature>
<evidence type="ECO:0000256" key="4">
    <source>
        <dbReference type="SAM" id="MobiDB-lite"/>
    </source>
</evidence>
<feature type="region of interest" description="Disordered" evidence="4">
    <location>
        <begin position="577"/>
        <end position="604"/>
    </location>
</feature>
<comment type="caution">
    <text evidence="6">The sequence shown here is derived from an EMBL/GenBank/DDBJ whole genome shotgun (WGS) entry which is preliminary data.</text>
</comment>
<evidence type="ECO:0000313" key="7">
    <source>
        <dbReference type="Proteomes" id="UP001153269"/>
    </source>
</evidence>
<feature type="compositionally biased region" description="Polar residues" evidence="4">
    <location>
        <begin position="730"/>
        <end position="749"/>
    </location>
</feature>
<feature type="compositionally biased region" description="Polar residues" evidence="4">
    <location>
        <begin position="520"/>
        <end position="532"/>
    </location>
</feature>
<feature type="compositionally biased region" description="Polar residues" evidence="4">
    <location>
        <begin position="297"/>
        <end position="316"/>
    </location>
</feature>
<feature type="region of interest" description="Disordered" evidence="4">
    <location>
        <begin position="724"/>
        <end position="845"/>
    </location>
</feature>
<evidence type="ECO:0000256" key="1">
    <source>
        <dbReference type="ARBA" id="ARBA00004300"/>
    </source>
</evidence>
<feature type="compositionally biased region" description="Basic residues" evidence="4">
    <location>
        <begin position="1"/>
        <end position="15"/>
    </location>
</feature>
<keyword evidence="7" id="KW-1185">Reference proteome</keyword>
<protein>
    <recommendedName>
        <fullName evidence="5">ALMS motif domain-containing protein</fullName>
    </recommendedName>
</protein>
<accession>A0A9N7TQK7</accession>
<evidence type="ECO:0000313" key="6">
    <source>
        <dbReference type="EMBL" id="CAB1416664.1"/>
    </source>
</evidence>
<dbReference type="PANTHER" id="PTHR21553">
    <property type="entry name" value="ALMS1-RELATED"/>
    <property type="match status" value="1"/>
</dbReference>